<organism evidence="5 6">
    <name type="scientific">Rhypophila decipiens</name>
    <dbReference type="NCBI Taxonomy" id="261697"/>
    <lineage>
        <taxon>Eukaryota</taxon>
        <taxon>Fungi</taxon>
        <taxon>Dikarya</taxon>
        <taxon>Ascomycota</taxon>
        <taxon>Pezizomycotina</taxon>
        <taxon>Sordariomycetes</taxon>
        <taxon>Sordariomycetidae</taxon>
        <taxon>Sordariales</taxon>
        <taxon>Naviculisporaceae</taxon>
        <taxon>Rhypophila</taxon>
    </lineage>
</organism>
<protein>
    <recommendedName>
        <fullName evidence="4">Yeast cell wall synthesis Kre9/Knh1-like N-terminal domain-containing protein</fullName>
    </recommendedName>
</protein>
<evidence type="ECO:0000313" key="5">
    <source>
        <dbReference type="EMBL" id="KAK4215525.1"/>
    </source>
</evidence>
<dbReference type="PANTHER" id="PTHR35185">
    <property type="entry name" value="SERINE/THREONINE-RICH PROTEIN ADG2-RELATED"/>
    <property type="match status" value="1"/>
</dbReference>
<dbReference type="Pfam" id="PF10342">
    <property type="entry name" value="Kre9_KNH"/>
    <property type="match status" value="1"/>
</dbReference>
<evidence type="ECO:0000256" key="1">
    <source>
        <dbReference type="ARBA" id="ARBA00022729"/>
    </source>
</evidence>
<dbReference type="InterPro" id="IPR052479">
    <property type="entry name" value="GPI-anchor_Adhesion_Reg"/>
</dbReference>
<dbReference type="InterPro" id="IPR018466">
    <property type="entry name" value="Kre9/Knh1-like_N"/>
</dbReference>
<dbReference type="PANTHER" id="PTHR35185:SF1">
    <property type="entry name" value="UPF0619 GPI-ANCHORED MEMBRANE PROTEIN C1322.10"/>
    <property type="match status" value="1"/>
</dbReference>
<feature type="chain" id="PRO_5042938782" description="Yeast cell wall synthesis Kre9/Knh1-like N-terminal domain-containing protein" evidence="3">
    <location>
        <begin position="18"/>
        <end position="209"/>
    </location>
</feature>
<proteinExistence type="predicted"/>
<feature type="signal peptide" evidence="3">
    <location>
        <begin position="1"/>
        <end position="17"/>
    </location>
</feature>
<reference evidence="5" key="1">
    <citation type="journal article" date="2023" name="Mol. Phylogenet. Evol.">
        <title>Genome-scale phylogeny and comparative genomics of the fungal order Sordariales.</title>
        <authorList>
            <person name="Hensen N."/>
            <person name="Bonometti L."/>
            <person name="Westerberg I."/>
            <person name="Brannstrom I.O."/>
            <person name="Guillou S."/>
            <person name="Cros-Aarteil S."/>
            <person name="Calhoun S."/>
            <person name="Haridas S."/>
            <person name="Kuo A."/>
            <person name="Mondo S."/>
            <person name="Pangilinan J."/>
            <person name="Riley R."/>
            <person name="LaButti K."/>
            <person name="Andreopoulos B."/>
            <person name="Lipzen A."/>
            <person name="Chen C."/>
            <person name="Yan M."/>
            <person name="Daum C."/>
            <person name="Ng V."/>
            <person name="Clum A."/>
            <person name="Steindorff A."/>
            <person name="Ohm R.A."/>
            <person name="Martin F."/>
            <person name="Silar P."/>
            <person name="Natvig D.O."/>
            <person name="Lalanne C."/>
            <person name="Gautier V."/>
            <person name="Ament-Velasquez S.L."/>
            <person name="Kruys A."/>
            <person name="Hutchinson M.I."/>
            <person name="Powell A.J."/>
            <person name="Barry K."/>
            <person name="Miller A.N."/>
            <person name="Grigoriev I.V."/>
            <person name="Debuchy R."/>
            <person name="Gladieux P."/>
            <person name="Hiltunen Thoren M."/>
            <person name="Johannesson H."/>
        </authorList>
    </citation>
    <scope>NUCLEOTIDE SEQUENCE</scope>
    <source>
        <strain evidence="5">PSN293</strain>
    </source>
</reference>
<dbReference type="Proteomes" id="UP001301769">
    <property type="component" value="Unassembled WGS sequence"/>
</dbReference>
<evidence type="ECO:0000313" key="6">
    <source>
        <dbReference type="Proteomes" id="UP001301769"/>
    </source>
</evidence>
<evidence type="ECO:0000256" key="3">
    <source>
        <dbReference type="SAM" id="SignalP"/>
    </source>
</evidence>
<dbReference type="AlphaFoldDB" id="A0AAN6YCU9"/>
<name>A0AAN6YCU9_9PEZI</name>
<evidence type="ECO:0000259" key="4">
    <source>
        <dbReference type="Pfam" id="PF10342"/>
    </source>
</evidence>
<comment type="caution">
    <text evidence="5">The sequence shown here is derived from an EMBL/GenBank/DDBJ whole genome shotgun (WGS) entry which is preliminary data.</text>
</comment>
<keyword evidence="6" id="KW-1185">Reference proteome</keyword>
<sequence>MRSSVIAAAFLAACAQAIKVTSPTKDQVVDLSAGFKVTFDTVSTDPTSAHLFLVNMAGGGTPFSKDLGEVDLTKPFVVTEEDVPAQKGYQFNVQSVETHNSGILAQSQQFEVKPAEKKPVKSTTVTTDSTTASAATGVTVVSSATGTASADVSGSSTLATVTGSGSAASSKPTATSTSSVSEAAAPTGKAVAGGSVLALAVAGLVAVMA</sequence>
<accession>A0AAN6YCU9</accession>
<dbReference type="EMBL" id="MU858079">
    <property type="protein sequence ID" value="KAK4215525.1"/>
    <property type="molecule type" value="Genomic_DNA"/>
</dbReference>
<reference evidence="5" key="2">
    <citation type="submission" date="2023-05" db="EMBL/GenBank/DDBJ databases">
        <authorList>
            <consortium name="Lawrence Berkeley National Laboratory"/>
            <person name="Steindorff A."/>
            <person name="Hensen N."/>
            <person name="Bonometti L."/>
            <person name="Westerberg I."/>
            <person name="Brannstrom I.O."/>
            <person name="Guillou S."/>
            <person name="Cros-Aarteil S."/>
            <person name="Calhoun S."/>
            <person name="Haridas S."/>
            <person name="Kuo A."/>
            <person name="Mondo S."/>
            <person name="Pangilinan J."/>
            <person name="Riley R."/>
            <person name="Labutti K."/>
            <person name="Andreopoulos B."/>
            <person name="Lipzen A."/>
            <person name="Chen C."/>
            <person name="Yanf M."/>
            <person name="Daum C."/>
            <person name="Ng V."/>
            <person name="Clum A."/>
            <person name="Ohm R."/>
            <person name="Martin F."/>
            <person name="Silar P."/>
            <person name="Natvig D."/>
            <person name="Lalanne C."/>
            <person name="Gautier V."/>
            <person name="Ament-Velasquez S.L."/>
            <person name="Kruys A."/>
            <person name="Hutchinson M.I."/>
            <person name="Powell A.J."/>
            <person name="Barry K."/>
            <person name="Miller A.N."/>
            <person name="Grigoriev I.V."/>
            <person name="Debuchy R."/>
            <person name="Gladieux P."/>
            <person name="Thoren M.H."/>
            <person name="Johannesson H."/>
        </authorList>
    </citation>
    <scope>NUCLEOTIDE SEQUENCE</scope>
    <source>
        <strain evidence="5">PSN293</strain>
    </source>
</reference>
<gene>
    <name evidence="5" type="ORF">QBC37DRAFT_124025</name>
</gene>
<feature type="domain" description="Yeast cell wall synthesis Kre9/Knh1-like N-terminal" evidence="4">
    <location>
        <begin position="22"/>
        <end position="112"/>
    </location>
</feature>
<feature type="region of interest" description="Disordered" evidence="2">
    <location>
        <begin position="146"/>
        <end position="181"/>
    </location>
</feature>
<keyword evidence="1 3" id="KW-0732">Signal</keyword>
<evidence type="ECO:0000256" key="2">
    <source>
        <dbReference type="SAM" id="MobiDB-lite"/>
    </source>
</evidence>